<organism evidence="1 2">
    <name type="scientific">Gaetbulibacter jejuensis</name>
    <dbReference type="NCBI Taxonomy" id="584607"/>
    <lineage>
        <taxon>Bacteria</taxon>
        <taxon>Pseudomonadati</taxon>
        <taxon>Bacteroidota</taxon>
        <taxon>Flavobacteriia</taxon>
        <taxon>Flavobacteriales</taxon>
        <taxon>Flavobacteriaceae</taxon>
        <taxon>Gaetbulibacter</taxon>
    </lineage>
</organism>
<dbReference type="Proteomes" id="UP001500736">
    <property type="component" value="Unassembled WGS sequence"/>
</dbReference>
<proteinExistence type="predicted"/>
<evidence type="ECO:0000313" key="2">
    <source>
        <dbReference type="Proteomes" id="UP001500736"/>
    </source>
</evidence>
<comment type="caution">
    <text evidence="1">The sequence shown here is derived from an EMBL/GenBank/DDBJ whole genome shotgun (WGS) entry which is preliminary data.</text>
</comment>
<gene>
    <name evidence="1" type="ORF">GCM10009431_10560</name>
</gene>
<reference evidence="2" key="1">
    <citation type="journal article" date="2019" name="Int. J. Syst. Evol. Microbiol.">
        <title>The Global Catalogue of Microorganisms (GCM) 10K type strain sequencing project: providing services to taxonomists for standard genome sequencing and annotation.</title>
        <authorList>
            <consortium name="The Broad Institute Genomics Platform"/>
            <consortium name="The Broad Institute Genome Sequencing Center for Infectious Disease"/>
            <person name="Wu L."/>
            <person name="Ma J."/>
        </authorList>
    </citation>
    <scope>NUCLEOTIDE SEQUENCE [LARGE SCALE GENOMIC DNA]</scope>
    <source>
        <strain evidence="2">JCM 15976</strain>
    </source>
</reference>
<keyword evidence="2" id="KW-1185">Reference proteome</keyword>
<name>A0ABP3UQE7_9FLAO</name>
<accession>A0ABP3UQE7</accession>
<protein>
    <submittedName>
        <fullName evidence="1">Uncharacterized protein</fullName>
    </submittedName>
</protein>
<sequence length="112" mass="13275">MSCCYTNLEGRIINKLKIKMTQIGNVPEINSVKEHLSKLQEIGLIEAWELPYENILTRLTAAIFFLTPTEDENLNLIWDELSVHKMLKYRENEERKMSDLKWRVEFNDGFEI</sequence>
<evidence type="ECO:0000313" key="1">
    <source>
        <dbReference type="EMBL" id="GAA0740431.1"/>
    </source>
</evidence>
<dbReference type="EMBL" id="BAAAGF010000001">
    <property type="protein sequence ID" value="GAA0740431.1"/>
    <property type="molecule type" value="Genomic_DNA"/>
</dbReference>